<dbReference type="AlphaFoldDB" id="A0A834G754"/>
<evidence type="ECO:0000313" key="2">
    <source>
        <dbReference type="Proteomes" id="UP000626092"/>
    </source>
</evidence>
<comment type="caution">
    <text evidence="1">The sequence shown here is derived from an EMBL/GenBank/DDBJ whole genome shotgun (WGS) entry which is preliminary data.</text>
</comment>
<dbReference type="OrthoDB" id="728618at2759"/>
<dbReference type="Proteomes" id="UP000626092">
    <property type="component" value="Unassembled WGS sequence"/>
</dbReference>
<sequence length="70" mass="8318">MNRGCSRVAHSYHGNSFCFLFSLATKMFQFDKLSLVCPRIQQHFERLNNSEIPESLLIFHYLKHLFAYYA</sequence>
<name>A0A834G754_RHOSS</name>
<reference evidence="1" key="1">
    <citation type="submission" date="2019-11" db="EMBL/GenBank/DDBJ databases">
        <authorList>
            <person name="Liu Y."/>
            <person name="Hou J."/>
            <person name="Li T.-Q."/>
            <person name="Guan C.-H."/>
            <person name="Wu X."/>
            <person name="Wu H.-Z."/>
            <person name="Ling F."/>
            <person name="Zhang R."/>
            <person name="Shi X.-G."/>
            <person name="Ren J.-P."/>
            <person name="Chen E.-F."/>
            <person name="Sun J.-M."/>
        </authorList>
    </citation>
    <scope>NUCLEOTIDE SEQUENCE</scope>
    <source>
        <strain evidence="1">Adult_tree_wgs_1</strain>
        <tissue evidence="1">Leaves</tissue>
    </source>
</reference>
<evidence type="ECO:0000313" key="1">
    <source>
        <dbReference type="EMBL" id="KAF7127376.1"/>
    </source>
</evidence>
<dbReference type="EMBL" id="WJXA01000011">
    <property type="protein sequence ID" value="KAF7127376.1"/>
    <property type="molecule type" value="Genomic_DNA"/>
</dbReference>
<gene>
    <name evidence="1" type="ORF">RHSIM_Rhsim11G0059100</name>
</gene>
<keyword evidence="2" id="KW-1185">Reference proteome</keyword>
<accession>A0A834G754</accession>
<protein>
    <submittedName>
        <fullName evidence="1">Uncharacterized protein</fullName>
    </submittedName>
</protein>
<organism evidence="1 2">
    <name type="scientific">Rhododendron simsii</name>
    <name type="common">Sims's rhododendron</name>
    <dbReference type="NCBI Taxonomy" id="118357"/>
    <lineage>
        <taxon>Eukaryota</taxon>
        <taxon>Viridiplantae</taxon>
        <taxon>Streptophyta</taxon>
        <taxon>Embryophyta</taxon>
        <taxon>Tracheophyta</taxon>
        <taxon>Spermatophyta</taxon>
        <taxon>Magnoliopsida</taxon>
        <taxon>eudicotyledons</taxon>
        <taxon>Gunneridae</taxon>
        <taxon>Pentapetalae</taxon>
        <taxon>asterids</taxon>
        <taxon>Ericales</taxon>
        <taxon>Ericaceae</taxon>
        <taxon>Ericoideae</taxon>
        <taxon>Rhodoreae</taxon>
        <taxon>Rhododendron</taxon>
    </lineage>
</organism>
<proteinExistence type="predicted"/>